<dbReference type="InterPro" id="IPR032320">
    <property type="entry name" value="GH18_BT1044-like"/>
</dbReference>
<gene>
    <name evidence="2" type="ORF">KGMB02408_13000</name>
</gene>
<organism evidence="2 3">
    <name type="scientific">Bacteroides faecalis</name>
    <dbReference type="NCBI Taxonomy" id="2447885"/>
    <lineage>
        <taxon>Bacteria</taxon>
        <taxon>Pseudomonadati</taxon>
        <taxon>Bacteroidota</taxon>
        <taxon>Bacteroidia</taxon>
        <taxon>Bacteroidales</taxon>
        <taxon>Bacteroidaceae</taxon>
        <taxon>Bacteroides</taxon>
    </lineage>
</organism>
<dbReference type="RefSeq" id="WP_125040562.1">
    <property type="nucleotide sequence ID" value="NZ_BHWB01000003.1"/>
</dbReference>
<dbReference type="Proteomes" id="UP000288079">
    <property type="component" value="Unassembled WGS sequence"/>
</dbReference>
<evidence type="ECO:0000256" key="1">
    <source>
        <dbReference type="SAM" id="SignalP"/>
    </source>
</evidence>
<keyword evidence="3" id="KW-1185">Reference proteome</keyword>
<feature type="signal peptide" evidence="1">
    <location>
        <begin position="1"/>
        <end position="20"/>
    </location>
</feature>
<sequence length="360" mass="40670">MKNILYYFLSLIGLCALFSACEDWTETEVKNPENLIESSHSEEYYTRLRAYKASDHPIAFGWFGNWTGTGVSLMNSMAGLPDSVDVISMWGGWKNPSAAMLEDLRFVQQQKGIKALVCFILLDIGAQITPVGEEPHKFWGWVDGDDEAIERSIRKYANALCDTIDKYNYDGYDLDWEPSYSHPFQTSYEMAKNGRIGIFIDEMSKRIGPRSGTGRLFVIDGEPGNSQIPKEMGKCFDYFIVQAYSATSDAALMIREHGLNDIIKYYDGVLSAEECAKKYIVTEDFEKYASTGGLTYTDSEGNKMNSVEGMARWNPIINGKKVRKGGVGTFHMEYEYMIDGKEGTYPYLRKAIQLMNPAVK</sequence>
<name>A0A401LS28_9BACE</name>
<dbReference type="PROSITE" id="PS51257">
    <property type="entry name" value="PROKAR_LIPOPROTEIN"/>
    <property type="match status" value="1"/>
</dbReference>
<dbReference type="InterPro" id="IPR017853">
    <property type="entry name" value="GH"/>
</dbReference>
<dbReference type="SUPFAM" id="SSF51445">
    <property type="entry name" value="(Trans)glycosidases"/>
    <property type="match status" value="1"/>
</dbReference>
<comment type="caution">
    <text evidence="2">The sequence shown here is derived from an EMBL/GenBank/DDBJ whole genome shotgun (WGS) entry which is preliminary data.</text>
</comment>
<dbReference type="GO" id="GO:0016798">
    <property type="term" value="F:hydrolase activity, acting on glycosyl bonds"/>
    <property type="evidence" value="ECO:0007669"/>
    <property type="project" value="UniProtKB-KW"/>
</dbReference>
<protein>
    <submittedName>
        <fullName evidence="2">Endoglycosidase</fullName>
    </submittedName>
</protein>
<proteinExistence type="predicted"/>
<dbReference type="OrthoDB" id="7183084at2"/>
<reference evidence="2 3" key="1">
    <citation type="submission" date="2018-10" db="EMBL/GenBank/DDBJ databases">
        <title>Draft Genome Sequence of Bacteroides sp. KCTC 15687.</title>
        <authorList>
            <person name="Yu S.Y."/>
            <person name="Kim J.S."/>
            <person name="Oh B.S."/>
            <person name="Park S.H."/>
            <person name="Kang S.W."/>
            <person name="Park J.E."/>
            <person name="Choi S.H."/>
            <person name="Han K.I."/>
            <person name="Lee K.C."/>
            <person name="Eom M.K."/>
            <person name="Suh M.K."/>
            <person name="Lee D.H."/>
            <person name="Yoon H."/>
            <person name="Kim B."/>
            <person name="Yang S.J."/>
            <person name="Lee J.S."/>
            <person name="Lee J.H."/>
        </authorList>
    </citation>
    <scope>NUCLEOTIDE SEQUENCE [LARGE SCALE GENOMIC DNA]</scope>
    <source>
        <strain evidence="2 3">KCTC 15687</strain>
    </source>
</reference>
<evidence type="ECO:0000313" key="2">
    <source>
        <dbReference type="EMBL" id="GCB34355.1"/>
    </source>
</evidence>
<dbReference type="Gene3D" id="3.20.20.80">
    <property type="entry name" value="Glycosidases"/>
    <property type="match status" value="1"/>
</dbReference>
<keyword evidence="1" id="KW-0732">Signal</keyword>
<dbReference type="EMBL" id="BHWB01000003">
    <property type="protein sequence ID" value="GCB34355.1"/>
    <property type="molecule type" value="Genomic_DNA"/>
</dbReference>
<dbReference type="Pfam" id="PF16141">
    <property type="entry name" value="GH18_BT1044-like"/>
    <property type="match status" value="1"/>
</dbReference>
<feature type="chain" id="PRO_5019101542" evidence="1">
    <location>
        <begin position="21"/>
        <end position="360"/>
    </location>
</feature>
<dbReference type="AlphaFoldDB" id="A0A401LS28"/>
<dbReference type="CDD" id="cd06542">
    <property type="entry name" value="GH18_EndoS-like"/>
    <property type="match status" value="1"/>
</dbReference>
<keyword evidence="2" id="KW-0378">Hydrolase</keyword>
<keyword evidence="2" id="KW-0326">Glycosidase</keyword>
<evidence type="ECO:0000313" key="3">
    <source>
        <dbReference type="Proteomes" id="UP000288079"/>
    </source>
</evidence>
<accession>A0A401LS28</accession>